<dbReference type="InterPro" id="IPR003593">
    <property type="entry name" value="AAA+_ATPase"/>
</dbReference>
<reference evidence="9 10" key="1">
    <citation type="journal article" date="2011" name="PLoS Genet.">
        <title>Comparative genomic analysis of human fungal pathogens causing paracoccidioidomycosis.</title>
        <authorList>
            <person name="Desjardins C.A."/>
            <person name="Champion M.D."/>
            <person name="Holder J.W."/>
            <person name="Muszewska A."/>
            <person name="Goldberg J."/>
            <person name="Bailao A.M."/>
            <person name="Brigido M.M."/>
            <person name="Ferreira M.E."/>
            <person name="Garcia A.M."/>
            <person name="Grynberg M."/>
            <person name="Gujja S."/>
            <person name="Heiman D.I."/>
            <person name="Henn M.R."/>
            <person name="Kodira C.D."/>
            <person name="Leon-Narvaez H."/>
            <person name="Longo L.V."/>
            <person name="Ma L.J."/>
            <person name="Malavazi I."/>
            <person name="Matsuo A.L."/>
            <person name="Morais F.V."/>
            <person name="Pereira M."/>
            <person name="Rodriguez-Brito S."/>
            <person name="Sakthikumar S."/>
            <person name="Salem-Izacc S.M."/>
            <person name="Sykes S.M."/>
            <person name="Teixeira M.M."/>
            <person name="Vallejo M.C."/>
            <person name="Walter M.E."/>
            <person name="Yandava C."/>
            <person name="Young S."/>
            <person name="Zeng Q."/>
            <person name="Zucker J."/>
            <person name="Felipe M.S."/>
            <person name="Goldman G.H."/>
            <person name="Haas B.J."/>
            <person name="McEwen J.G."/>
            <person name="Nino-Vega G."/>
            <person name="Puccia R."/>
            <person name="San-Blas G."/>
            <person name="Soares C.M."/>
            <person name="Birren B.W."/>
            <person name="Cuomo C.A."/>
        </authorList>
    </citation>
    <scope>NUCLEOTIDE SEQUENCE [LARGE SCALE GENOMIC DNA]</scope>
    <source>
        <strain evidence="10">ATCC MYA-826 / Pb01</strain>
    </source>
</reference>
<organism evidence="9 10">
    <name type="scientific">Paracoccidioides lutzii (strain ATCC MYA-826 / Pb01)</name>
    <name type="common">Paracoccidioides brasiliensis</name>
    <dbReference type="NCBI Taxonomy" id="502779"/>
    <lineage>
        <taxon>Eukaryota</taxon>
        <taxon>Fungi</taxon>
        <taxon>Dikarya</taxon>
        <taxon>Ascomycota</taxon>
        <taxon>Pezizomycotina</taxon>
        <taxon>Eurotiomycetes</taxon>
        <taxon>Eurotiomycetidae</taxon>
        <taxon>Onygenales</taxon>
        <taxon>Ajellomycetaceae</taxon>
        <taxon>Paracoccidioides</taxon>
    </lineage>
</organism>
<dbReference type="RefSeq" id="XP_002791682.2">
    <property type="nucleotide sequence ID" value="XM_002791636.2"/>
</dbReference>
<dbReference type="InterPro" id="IPR016527">
    <property type="entry name" value="ORC4"/>
</dbReference>
<evidence type="ECO:0000259" key="8">
    <source>
        <dbReference type="SMART" id="SM00382"/>
    </source>
</evidence>
<dbReference type="Pfam" id="PF13191">
    <property type="entry name" value="AAA_16"/>
    <property type="match status" value="1"/>
</dbReference>
<dbReference type="GeneID" id="9094847"/>
<evidence type="ECO:0000256" key="3">
    <source>
        <dbReference type="ARBA" id="ARBA00019083"/>
    </source>
</evidence>
<dbReference type="GO" id="GO:0006270">
    <property type="term" value="P:DNA replication initiation"/>
    <property type="evidence" value="ECO:0007669"/>
    <property type="project" value="TreeGrafter"/>
</dbReference>
<dbReference type="Proteomes" id="UP000002059">
    <property type="component" value="Partially assembled WGS sequence"/>
</dbReference>
<evidence type="ECO:0000313" key="10">
    <source>
        <dbReference type="Proteomes" id="UP000002059"/>
    </source>
</evidence>
<feature type="compositionally biased region" description="Basic and acidic residues" evidence="7">
    <location>
        <begin position="144"/>
        <end position="155"/>
    </location>
</feature>
<dbReference type="KEGG" id="pbl:PAAG_06421"/>
<comment type="subcellular location">
    <subcellularLocation>
        <location evidence="1">Nucleus</location>
    </subcellularLocation>
</comment>
<keyword evidence="4" id="KW-0235">DNA replication</keyword>
<feature type="region of interest" description="Disordered" evidence="7">
    <location>
        <begin position="1"/>
        <end position="166"/>
    </location>
</feature>
<dbReference type="AlphaFoldDB" id="C1H6N0"/>
<dbReference type="eggNOG" id="KOG2228">
    <property type="taxonomic scope" value="Eukaryota"/>
</dbReference>
<dbReference type="OMA" id="MWRQLGR"/>
<dbReference type="STRING" id="502779.C1H6N0"/>
<evidence type="ECO:0000256" key="1">
    <source>
        <dbReference type="ARBA" id="ARBA00004123"/>
    </source>
</evidence>
<dbReference type="InterPro" id="IPR032705">
    <property type="entry name" value="ORC4_C"/>
</dbReference>
<evidence type="ECO:0000256" key="6">
    <source>
        <dbReference type="ARBA" id="ARBA00023242"/>
    </source>
</evidence>
<feature type="compositionally biased region" description="Polar residues" evidence="7">
    <location>
        <begin position="56"/>
        <end position="68"/>
    </location>
</feature>
<evidence type="ECO:0000256" key="7">
    <source>
        <dbReference type="SAM" id="MobiDB-lite"/>
    </source>
</evidence>
<dbReference type="InterPro" id="IPR041664">
    <property type="entry name" value="AAA_16"/>
</dbReference>
<dbReference type="GO" id="GO:0005664">
    <property type="term" value="C:nuclear origin of replication recognition complex"/>
    <property type="evidence" value="ECO:0007669"/>
    <property type="project" value="TreeGrafter"/>
</dbReference>
<comment type="similarity">
    <text evidence="2">Belongs to the ORC4 family.</text>
</comment>
<dbReference type="SUPFAM" id="SSF52540">
    <property type="entry name" value="P-loop containing nucleoside triphosphate hydrolases"/>
    <property type="match status" value="1"/>
</dbReference>
<dbReference type="Pfam" id="PF14629">
    <property type="entry name" value="ORC4_C"/>
    <property type="match status" value="1"/>
</dbReference>
<keyword evidence="10" id="KW-1185">Reference proteome</keyword>
<name>C1H6N0_PARBA</name>
<feature type="compositionally biased region" description="Basic residues" evidence="7">
    <location>
        <begin position="111"/>
        <end position="125"/>
    </location>
</feature>
<protein>
    <recommendedName>
        <fullName evidence="3">Origin recognition complex subunit 4</fullName>
    </recommendedName>
</protein>
<keyword evidence="6" id="KW-0539">Nucleus</keyword>
<dbReference type="PANTHER" id="PTHR12087">
    <property type="entry name" value="ORIGIN RECOGNITION COMPLEX SUBUNIT 4"/>
    <property type="match status" value="1"/>
</dbReference>
<dbReference type="VEuPathDB" id="FungiDB:PAAG_06421"/>
<dbReference type="GO" id="GO:0003688">
    <property type="term" value="F:DNA replication origin binding"/>
    <property type="evidence" value="ECO:0007669"/>
    <property type="project" value="TreeGrafter"/>
</dbReference>
<proteinExistence type="inferred from homology"/>
<sequence>MGDFGKPSRPLKRRKVAEGWKEKEISTNGYDMNGMMTGMKDKKSVRFQVESDSEGESWNLNDLSNGMSNGDVDGNRDSGPEDERGEEREGGNDTTGPQPEPSPSPSTGRTMRSRVRQSSLPKRHIGASPIEGPKMFQRTRRKEGKTGRRGDEENVSHLTKRMRQARSVNGVDGTKVGTAAKGDGDIDVRRSKLRTRNKRTAASNRTPKAAKVWEVPTDDEMMEEELLDVATNELGEYLSAQADVEEYDDESQNDLSALQLQQELVDNDTHMVEADELPHYASEFKMLCEENKLGSHVESLAQCILKKLTGKHPIPLRCLDPQYQTVHQLVEQTVVAGEGNSLLLLGSRGCGKTAVVESVISSVEKDHEDDFHVVRLNGFIHTDDRVALREIWRQLGREMNTEEETSKTISYADTMASLLALLSHPEELFGVSEDPNTIATAKSVIIVLDEFDLFACHPRQTLLYNLFDIAQARKAPVAVLGLTTKVDVTENLEKRVKSRFSHRYVFLPRPRTFDEFSDICKAGMILEEGELPDDGLDNLKSGEGKLLLQNWNEYLQGLWADPAFQMHLQQIYHQTKSPKDFFASALLPISTLYHSLQKTPNYPSSLQPPTPKSFLSQPLSCPDPASLPFPPSTSSTSNTSLPLSLLLAATRLTALHEPGLNVAQRQTPAPLTLSFPAVYAEYVRLLTSAKVSASSSGAAATPGRVWGKDVAREAWERLVGWGLVVPVGGGGTVMGDGRMFRIEISFEEVLDGVGDSGVGALGRWWRET</sequence>
<accession>C1H6N0</accession>
<dbReference type="SMART" id="SM00382">
    <property type="entry name" value="AAA"/>
    <property type="match status" value="1"/>
</dbReference>
<dbReference type="HOGENOM" id="CLU_007115_3_0_1"/>
<dbReference type="PANTHER" id="PTHR12087:SF0">
    <property type="entry name" value="ORIGIN RECOGNITION COMPLEX SUBUNIT 4"/>
    <property type="match status" value="1"/>
</dbReference>
<gene>
    <name evidence="9" type="ORF">PAAG_06421</name>
</gene>
<evidence type="ECO:0000313" key="9">
    <source>
        <dbReference type="EMBL" id="EEH35374.2"/>
    </source>
</evidence>
<evidence type="ECO:0000256" key="2">
    <source>
        <dbReference type="ARBA" id="ARBA00005334"/>
    </source>
</evidence>
<feature type="compositionally biased region" description="Basic and acidic residues" evidence="7">
    <location>
        <begin position="16"/>
        <end position="25"/>
    </location>
</feature>
<dbReference type="InterPro" id="IPR027417">
    <property type="entry name" value="P-loop_NTPase"/>
</dbReference>
<evidence type="ECO:0000256" key="4">
    <source>
        <dbReference type="ARBA" id="ARBA00022705"/>
    </source>
</evidence>
<dbReference type="OrthoDB" id="343623at2759"/>
<feature type="compositionally biased region" description="Basic and acidic residues" evidence="7">
    <location>
        <begin position="73"/>
        <end position="91"/>
    </location>
</feature>
<keyword evidence="5" id="KW-0238">DNA-binding</keyword>
<evidence type="ECO:0000256" key="5">
    <source>
        <dbReference type="ARBA" id="ARBA00023125"/>
    </source>
</evidence>
<feature type="domain" description="AAA+ ATPase" evidence="8">
    <location>
        <begin position="338"/>
        <end position="511"/>
    </location>
</feature>
<dbReference type="FunFam" id="3.40.50.300:FF:001597">
    <property type="entry name" value="Origin recognition complex subunit Orc4"/>
    <property type="match status" value="1"/>
</dbReference>
<dbReference type="Gene3D" id="3.40.50.300">
    <property type="entry name" value="P-loop containing nucleotide triphosphate hydrolases"/>
    <property type="match status" value="1"/>
</dbReference>
<dbReference type="EMBL" id="KN294009">
    <property type="protein sequence ID" value="EEH35374.2"/>
    <property type="molecule type" value="Genomic_DNA"/>
</dbReference>